<accession>X1B615</accession>
<organism evidence="1">
    <name type="scientific">marine sediment metagenome</name>
    <dbReference type="NCBI Taxonomy" id="412755"/>
    <lineage>
        <taxon>unclassified sequences</taxon>
        <taxon>metagenomes</taxon>
        <taxon>ecological metagenomes</taxon>
    </lineage>
</organism>
<protein>
    <submittedName>
        <fullName evidence="1">Uncharacterized protein</fullName>
    </submittedName>
</protein>
<gene>
    <name evidence="1" type="ORF">S01H4_33437</name>
</gene>
<dbReference type="Gene3D" id="1.25.40.10">
    <property type="entry name" value="Tetratricopeptide repeat domain"/>
    <property type="match status" value="1"/>
</dbReference>
<dbReference type="InterPro" id="IPR011990">
    <property type="entry name" value="TPR-like_helical_dom_sf"/>
</dbReference>
<dbReference type="EMBL" id="BART01017598">
    <property type="protein sequence ID" value="GAG79613.1"/>
    <property type="molecule type" value="Genomic_DNA"/>
</dbReference>
<feature type="non-terminal residue" evidence="1">
    <location>
        <position position="298"/>
    </location>
</feature>
<comment type="caution">
    <text evidence="1">The sequence shown here is derived from an EMBL/GenBank/DDBJ whole genome shotgun (WGS) entry which is preliminary data.</text>
</comment>
<reference evidence="1" key="1">
    <citation type="journal article" date="2014" name="Front. Microbiol.">
        <title>High frequency of phylogenetically diverse reductive dehalogenase-homologous genes in deep subseafloor sedimentary metagenomes.</title>
        <authorList>
            <person name="Kawai M."/>
            <person name="Futagami T."/>
            <person name="Toyoda A."/>
            <person name="Takaki Y."/>
            <person name="Nishi S."/>
            <person name="Hori S."/>
            <person name="Arai W."/>
            <person name="Tsubouchi T."/>
            <person name="Morono Y."/>
            <person name="Uchiyama I."/>
            <person name="Ito T."/>
            <person name="Fujiyama A."/>
            <person name="Inagaki F."/>
            <person name="Takami H."/>
        </authorList>
    </citation>
    <scope>NUCLEOTIDE SEQUENCE</scope>
    <source>
        <strain evidence="1">Expedition CK06-06</strain>
    </source>
</reference>
<evidence type="ECO:0000313" key="1">
    <source>
        <dbReference type="EMBL" id="GAG79613.1"/>
    </source>
</evidence>
<proteinExistence type="predicted"/>
<name>X1B615_9ZZZZ</name>
<dbReference type="AlphaFoldDB" id="X1B615"/>
<feature type="non-terminal residue" evidence="1">
    <location>
        <position position="1"/>
    </location>
</feature>
<sequence>NETQQFKINLRPKIDGQGKITFNITHLKTVQYTVKVQKIRDIVSISKINEIFGKEYITSSDMEDLFFKDEFVVNMSDIEIQEALNKLDLPDDPPVASEYSEERQTPFCPPEQKNILIKKIAKAYFTKKELVKSFKIIERLSDVNERWNLYSDLVRAYVFINVKEAVDYAGVIPDKKKKDNLLKNIALDISSIDAEQASQIVLLIDDSKLKETLLSEILFKCVKGEPLLAIKISKLIEDLTLKILVLFEICSALLAQNNKSKVLELLQLILKTLLMEKSVNLAENHFNNFNFHLFINSI</sequence>